<feature type="transmembrane region" description="Helical" evidence="2">
    <location>
        <begin position="129"/>
        <end position="152"/>
    </location>
</feature>
<proteinExistence type="predicted"/>
<feature type="transmembrane region" description="Helical" evidence="2">
    <location>
        <begin position="99"/>
        <end position="117"/>
    </location>
</feature>
<feature type="transmembrane region" description="Helical" evidence="2">
    <location>
        <begin position="36"/>
        <end position="54"/>
    </location>
</feature>
<keyword evidence="2" id="KW-1133">Transmembrane helix</keyword>
<keyword evidence="2" id="KW-0812">Transmembrane</keyword>
<sequence>MAEENAPAAPVPSAPPSSAIESDDPFRTSSSVSARISAVIGLVLAMQIATSFLIDETCGNWFIVDGTIWLVSLFHVFLELKLLYFPVLRKDACIIKRMTFYLCILVTFLIRALMSLLCSWNNNASDFPVTAFSLTFVLNLFFCLFLLSFSIAEDSIAFKKSSKKKAKTSASII</sequence>
<evidence type="ECO:0000313" key="4">
    <source>
        <dbReference type="Proteomes" id="UP000001307"/>
    </source>
</evidence>
<accession>E4XR71</accession>
<feature type="transmembrane region" description="Helical" evidence="2">
    <location>
        <begin position="66"/>
        <end position="87"/>
    </location>
</feature>
<organism evidence="3">
    <name type="scientific">Oikopleura dioica</name>
    <name type="common">Tunicate</name>
    <dbReference type="NCBI Taxonomy" id="34765"/>
    <lineage>
        <taxon>Eukaryota</taxon>
        <taxon>Metazoa</taxon>
        <taxon>Chordata</taxon>
        <taxon>Tunicata</taxon>
        <taxon>Appendicularia</taxon>
        <taxon>Copelata</taxon>
        <taxon>Oikopleuridae</taxon>
        <taxon>Oikopleura</taxon>
    </lineage>
</organism>
<gene>
    <name evidence="3" type="ORF">GSOID_T00018190001</name>
</gene>
<dbReference type="AlphaFoldDB" id="E4XR71"/>
<evidence type="ECO:0000256" key="1">
    <source>
        <dbReference type="SAM" id="MobiDB-lite"/>
    </source>
</evidence>
<feature type="region of interest" description="Disordered" evidence="1">
    <location>
        <begin position="1"/>
        <end position="26"/>
    </location>
</feature>
<dbReference type="Proteomes" id="UP000001307">
    <property type="component" value="Unassembled WGS sequence"/>
</dbReference>
<reference evidence="3" key="1">
    <citation type="journal article" date="2010" name="Science">
        <title>Plasticity of animal genome architecture unmasked by rapid evolution of a pelagic tunicate.</title>
        <authorList>
            <person name="Denoeud F."/>
            <person name="Henriet S."/>
            <person name="Mungpakdee S."/>
            <person name="Aury J.M."/>
            <person name="Da Silva C."/>
            <person name="Brinkmann H."/>
            <person name="Mikhaleva J."/>
            <person name="Olsen L.C."/>
            <person name="Jubin C."/>
            <person name="Canestro C."/>
            <person name="Bouquet J.M."/>
            <person name="Danks G."/>
            <person name="Poulain J."/>
            <person name="Campsteijn C."/>
            <person name="Adamski M."/>
            <person name="Cross I."/>
            <person name="Yadetie F."/>
            <person name="Muffato M."/>
            <person name="Louis A."/>
            <person name="Butcher S."/>
            <person name="Tsagkogeorga G."/>
            <person name="Konrad A."/>
            <person name="Singh S."/>
            <person name="Jensen M.F."/>
            <person name="Cong E.H."/>
            <person name="Eikeseth-Otteraa H."/>
            <person name="Noel B."/>
            <person name="Anthouard V."/>
            <person name="Porcel B.M."/>
            <person name="Kachouri-Lafond R."/>
            <person name="Nishino A."/>
            <person name="Ugolini M."/>
            <person name="Chourrout P."/>
            <person name="Nishida H."/>
            <person name="Aasland R."/>
            <person name="Huzurbazar S."/>
            <person name="Westhof E."/>
            <person name="Delsuc F."/>
            <person name="Lehrach H."/>
            <person name="Reinhardt R."/>
            <person name="Weissenbach J."/>
            <person name="Roy S.W."/>
            <person name="Artiguenave F."/>
            <person name="Postlethwait J.H."/>
            <person name="Manak J.R."/>
            <person name="Thompson E.M."/>
            <person name="Jaillon O."/>
            <person name="Du Pasquier L."/>
            <person name="Boudinot P."/>
            <person name="Liberles D.A."/>
            <person name="Volff J.N."/>
            <person name="Philippe H."/>
            <person name="Lenhard B."/>
            <person name="Roest Crollius H."/>
            <person name="Wincker P."/>
            <person name="Chourrout D."/>
        </authorList>
    </citation>
    <scope>NUCLEOTIDE SEQUENCE [LARGE SCALE GENOMIC DNA]</scope>
</reference>
<keyword evidence="2" id="KW-0472">Membrane</keyword>
<dbReference type="InParanoid" id="E4XR71"/>
<name>E4XR71_OIKDI</name>
<keyword evidence="4" id="KW-1185">Reference proteome</keyword>
<protein>
    <submittedName>
        <fullName evidence="3">Uncharacterized protein</fullName>
    </submittedName>
</protein>
<evidence type="ECO:0000313" key="3">
    <source>
        <dbReference type="EMBL" id="CBY25147.1"/>
    </source>
</evidence>
<evidence type="ECO:0000256" key="2">
    <source>
        <dbReference type="SAM" id="Phobius"/>
    </source>
</evidence>
<dbReference type="EMBL" id="FN653114">
    <property type="protein sequence ID" value="CBY25147.1"/>
    <property type="molecule type" value="Genomic_DNA"/>
</dbReference>